<dbReference type="GO" id="GO:0016740">
    <property type="term" value="F:transferase activity"/>
    <property type="evidence" value="ECO:0007669"/>
    <property type="project" value="UniProtKB-KW"/>
</dbReference>
<dbReference type="PANTHER" id="PTHR43757:SF2">
    <property type="entry name" value="AMINOMETHYLTRANSFERASE, MITOCHONDRIAL"/>
    <property type="match status" value="1"/>
</dbReference>
<comment type="caution">
    <text evidence="2">The sequence shown here is derived from an EMBL/GenBank/DDBJ whole genome shotgun (WGS) entry which is preliminary data.</text>
</comment>
<dbReference type="AlphaFoldDB" id="A0A6H9WQC5"/>
<dbReference type="SUPFAM" id="SSF103025">
    <property type="entry name" value="Folate-binding domain"/>
    <property type="match status" value="1"/>
</dbReference>
<dbReference type="EMBL" id="WBJY01000001">
    <property type="protein sequence ID" value="KAB1648995.1"/>
    <property type="molecule type" value="Genomic_DNA"/>
</dbReference>
<sequence>MLTTRALLGSREWPDWSCHTWRQAIQGGNVPKNLEEAIANAGDAQKLLRDSPTPPAVVPRVVPEFTNWRDEQRAWRTSAVLYDQSHHMADLNIKGPDALKLISDTGINSVEKFPVDMAKQYVAVNHDGYVIGDNILFHLEEDEYQAVGIPPSINWLHFHAETGGYDVEVWRDDNSLYRKGDPRVYRYQVQGPGALDIIEDATGQPAPKLKFFHMTRFTIGGKEVRALRHGMAGEPGFELWGPWEDNEAVHGALLESGAKFGMKQVGGRAYHTNALESGWLPRPLPAIYTGEKLTAYREWLDDKAYETNAPLGGSFESENIEDYYVTPFDLDYGRIIKFDHDFIGREALEKMGEDGTSTKHRKVTLVWNQEDAGNAVASSLFTEAGQGAKFFNLPMSLYDTFHVDRVELDGKLVGRSTWTGYSANERTILSLAVVDADLKDGDVVEVVWGESKPTKKAQVEAHKQVKIRATVQPAPLTEEARTSYRAD</sequence>
<dbReference type="GO" id="GO:0005829">
    <property type="term" value="C:cytosol"/>
    <property type="evidence" value="ECO:0007669"/>
    <property type="project" value="TreeGrafter"/>
</dbReference>
<accession>A0A6H9WQC5</accession>
<organism evidence="2 3">
    <name type="scientific">Pseudoclavibacter endophyticus</name>
    <dbReference type="NCBI Taxonomy" id="1778590"/>
    <lineage>
        <taxon>Bacteria</taxon>
        <taxon>Bacillati</taxon>
        <taxon>Actinomycetota</taxon>
        <taxon>Actinomycetes</taxon>
        <taxon>Micrococcales</taxon>
        <taxon>Microbacteriaceae</taxon>
        <taxon>Pseudoclavibacter</taxon>
    </lineage>
</organism>
<evidence type="ECO:0000313" key="3">
    <source>
        <dbReference type="Proteomes" id="UP000431744"/>
    </source>
</evidence>
<dbReference type="InterPro" id="IPR028896">
    <property type="entry name" value="GcvT/YgfZ/DmdA"/>
</dbReference>
<evidence type="ECO:0000259" key="1">
    <source>
        <dbReference type="Pfam" id="PF01571"/>
    </source>
</evidence>
<dbReference type="InterPro" id="IPR006222">
    <property type="entry name" value="GCVT_N"/>
</dbReference>
<evidence type="ECO:0000313" key="2">
    <source>
        <dbReference type="EMBL" id="KAB1648995.1"/>
    </source>
</evidence>
<dbReference type="Gene3D" id="3.30.1360.120">
    <property type="entry name" value="Probable tRNA modification gtpase trme, domain 1"/>
    <property type="match status" value="1"/>
</dbReference>
<proteinExistence type="predicted"/>
<gene>
    <name evidence="2" type="ORF">F8O04_01510</name>
</gene>
<name>A0A6H9WQC5_9MICO</name>
<protein>
    <submittedName>
        <fullName evidence="2">Aminomethyl transferase family protein</fullName>
    </submittedName>
</protein>
<feature type="domain" description="GCVT N-terminal" evidence="1">
    <location>
        <begin position="65"/>
        <end position="279"/>
    </location>
</feature>
<dbReference type="InterPro" id="IPR027266">
    <property type="entry name" value="TrmE/GcvT-like"/>
</dbReference>
<dbReference type="OrthoDB" id="2055370at2"/>
<reference evidence="2 3" key="1">
    <citation type="submission" date="2019-09" db="EMBL/GenBank/DDBJ databases">
        <title>Phylogeny of genus Pseudoclavibacter and closely related genus.</title>
        <authorList>
            <person name="Li Y."/>
        </authorList>
    </citation>
    <scope>NUCLEOTIDE SEQUENCE [LARGE SCALE GENOMIC DNA]</scope>
    <source>
        <strain evidence="2 3">EGI 60007</strain>
    </source>
</reference>
<dbReference type="PANTHER" id="PTHR43757">
    <property type="entry name" value="AMINOMETHYLTRANSFERASE"/>
    <property type="match status" value="1"/>
</dbReference>
<dbReference type="Pfam" id="PF01571">
    <property type="entry name" value="GCV_T"/>
    <property type="match status" value="1"/>
</dbReference>
<keyword evidence="3" id="KW-1185">Reference proteome</keyword>
<keyword evidence="2" id="KW-0808">Transferase</keyword>
<dbReference type="Proteomes" id="UP000431744">
    <property type="component" value="Unassembled WGS sequence"/>
</dbReference>